<reference evidence="23" key="1">
    <citation type="submission" date="2025-08" db="UniProtKB">
        <authorList>
            <consortium name="RefSeq"/>
        </authorList>
    </citation>
    <scope>IDENTIFICATION</scope>
    <source>
        <tissue evidence="23">Blood</tissue>
    </source>
</reference>
<dbReference type="Gene3D" id="3.40.720.10">
    <property type="entry name" value="Alkaline Phosphatase, subunit A"/>
    <property type="match status" value="1"/>
</dbReference>
<dbReference type="RefSeq" id="XP_032122164.1">
    <property type="nucleotide sequence ID" value="XM_032266273.1"/>
</dbReference>
<keyword evidence="22" id="KW-1185">Reference proteome</keyword>
<keyword evidence="13" id="KW-0458">Lysosome</keyword>
<evidence type="ECO:0000313" key="22">
    <source>
        <dbReference type="Proteomes" id="UP000504640"/>
    </source>
</evidence>
<gene>
    <name evidence="23" type="primary">ARSA</name>
</gene>
<evidence type="ECO:0000256" key="6">
    <source>
        <dbReference type="ARBA" id="ARBA00022729"/>
    </source>
</evidence>
<dbReference type="EC" id="3.1.6.8" evidence="17"/>
<evidence type="ECO:0000313" key="23">
    <source>
        <dbReference type="RefSeq" id="XP_032122164.1"/>
    </source>
</evidence>
<evidence type="ECO:0000259" key="21">
    <source>
        <dbReference type="Pfam" id="PF00884"/>
    </source>
</evidence>
<evidence type="ECO:0000256" key="13">
    <source>
        <dbReference type="ARBA" id="ARBA00023228"/>
    </source>
</evidence>
<dbReference type="GO" id="GO:0004065">
    <property type="term" value="F:arylsulfatase activity"/>
    <property type="evidence" value="ECO:0007669"/>
    <property type="project" value="TreeGrafter"/>
</dbReference>
<keyword evidence="6" id="KW-0732">Signal</keyword>
<dbReference type="FunFam" id="3.30.1120.10:FF:000003">
    <property type="entry name" value="Arylsulfatase A"/>
    <property type="match status" value="1"/>
</dbReference>
<dbReference type="SUPFAM" id="SSF53649">
    <property type="entry name" value="Alkaline phosphatase-like"/>
    <property type="match status" value="1"/>
</dbReference>
<evidence type="ECO:0000256" key="14">
    <source>
        <dbReference type="ARBA" id="ARBA00052854"/>
    </source>
</evidence>
<feature type="region of interest" description="Disordered" evidence="20">
    <location>
        <begin position="1"/>
        <end position="89"/>
    </location>
</feature>
<evidence type="ECO:0000256" key="12">
    <source>
        <dbReference type="ARBA" id="ARBA00023180"/>
    </source>
</evidence>
<protein>
    <recommendedName>
        <fullName evidence="18">Arylsulfatase A</fullName>
        <ecNumber evidence="17">3.1.6.8</ecNumber>
    </recommendedName>
    <alternativeName>
        <fullName evidence="19">Cerebroside-sulfatase</fullName>
    </alternativeName>
</protein>
<keyword evidence="5" id="KW-0479">Metal-binding</keyword>
<organism evidence="22 23">
    <name type="scientific">Sapajus apella</name>
    <name type="common">Brown-capped capuchin</name>
    <name type="synonym">Cebus apella</name>
    <dbReference type="NCBI Taxonomy" id="9515"/>
    <lineage>
        <taxon>Eukaryota</taxon>
        <taxon>Metazoa</taxon>
        <taxon>Chordata</taxon>
        <taxon>Craniata</taxon>
        <taxon>Vertebrata</taxon>
        <taxon>Euteleostomi</taxon>
        <taxon>Mammalia</taxon>
        <taxon>Eutheria</taxon>
        <taxon>Euarchontoglires</taxon>
        <taxon>Primates</taxon>
        <taxon>Haplorrhini</taxon>
        <taxon>Platyrrhini</taxon>
        <taxon>Cebidae</taxon>
        <taxon>Cebinae</taxon>
        <taxon>Sapajus</taxon>
    </lineage>
</organism>
<dbReference type="CTD" id="410"/>
<dbReference type="PROSITE" id="PS00149">
    <property type="entry name" value="SULFATASE_2"/>
    <property type="match status" value="1"/>
</dbReference>
<dbReference type="GeneID" id="116541792"/>
<keyword evidence="10" id="KW-0443">Lipid metabolism</keyword>
<evidence type="ECO:0000256" key="11">
    <source>
        <dbReference type="ARBA" id="ARBA00023157"/>
    </source>
</evidence>
<evidence type="ECO:0000256" key="20">
    <source>
        <dbReference type="SAM" id="MobiDB-lite"/>
    </source>
</evidence>
<dbReference type="Proteomes" id="UP000504640">
    <property type="component" value="Unplaced"/>
</dbReference>
<proteinExistence type="inferred from homology"/>
<keyword evidence="7" id="KW-0378">Hydrolase</keyword>
<keyword evidence="8" id="KW-0256">Endoplasmic reticulum</keyword>
<dbReference type="GO" id="GO:0005764">
    <property type="term" value="C:lysosome"/>
    <property type="evidence" value="ECO:0007669"/>
    <property type="project" value="UniProtKB-SubCell"/>
</dbReference>
<dbReference type="Pfam" id="PF00884">
    <property type="entry name" value="Sulfatase"/>
    <property type="match status" value="1"/>
</dbReference>
<evidence type="ECO:0000256" key="3">
    <source>
        <dbReference type="ARBA" id="ARBA00004371"/>
    </source>
</evidence>
<feature type="compositionally biased region" description="Low complexity" evidence="20">
    <location>
        <begin position="79"/>
        <end position="89"/>
    </location>
</feature>
<keyword evidence="9" id="KW-0106">Calcium</keyword>
<dbReference type="CDD" id="cd16158">
    <property type="entry name" value="ARSA"/>
    <property type="match status" value="1"/>
</dbReference>
<accession>A0A6J3GWX5</accession>
<dbReference type="InterPro" id="IPR024607">
    <property type="entry name" value="Sulfatase_CS"/>
</dbReference>
<comment type="function">
    <text evidence="15">Hydrolyzes cerebroside sulfate.</text>
</comment>
<dbReference type="GO" id="GO:0004098">
    <property type="term" value="F:cerebroside-sulfatase activity"/>
    <property type="evidence" value="ECO:0007669"/>
    <property type="project" value="UniProtKB-EC"/>
</dbReference>
<evidence type="ECO:0000256" key="15">
    <source>
        <dbReference type="ARBA" id="ARBA00058866"/>
    </source>
</evidence>
<dbReference type="GO" id="GO:0006629">
    <property type="term" value="P:lipid metabolic process"/>
    <property type="evidence" value="ECO:0007669"/>
    <property type="project" value="UniProtKB-KW"/>
</dbReference>
<dbReference type="Gene3D" id="3.30.1120.10">
    <property type="match status" value="1"/>
</dbReference>
<comment type="subcellular location">
    <subcellularLocation>
        <location evidence="2">Endoplasmic reticulum</location>
    </subcellularLocation>
    <subcellularLocation>
        <location evidence="3">Lysosome</location>
    </subcellularLocation>
</comment>
<keyword evidence="12" id="KW-0325">Glycoprotein</keyword>
<comment type="cofactor">
    <cofactor evidence="1">
        <name>Ca(2+)</name>
        <dbReference type="ChEBI" id="CHEBI:29108"/>
    </cofactor>
</comment>
<evidence type="ECO:0000256" key="5">
    <source>
        <dbReference type="ARBA" id="ARBA00022723"/>
    </source>
</evidence>
<evidence type="ECO:0000256" key="8">
    <source>
        <dbReference type="ARBA" id="ARBA00022824"/>
    </source>
</evidence>
<comment type="similarity">
    <text evidence="4">Belongs to the sulfatase family.</text>
</comment>
<evidence type="ECO:0000256" key="9">
    <source>
        <dbReference type="ARBA" id="ARBA00022837"/>
    </source>
</evidence>
<feature type="compositionally biased region" description="Low complexity" evidence="20">
    <location>
        <begin position="19"/>
        <end position="58"/>
    </location>
</feature>
<dbReference type="GO" id="GO:0046872">
    <property type="term" value="F:metal ion binding"/>
    <property type="evidence" value="ECO:0007669"/>
    <property type="project" value="UniProtKB-KW"/>
</dbReference>
<evidence type="ECO:0000256" key="7">
    <source>
        <dbReference type="ARBA" id="ARBA00022801"/>
    </source>
</evidence>
<evidence type="ECO:0000256" key="18">
    <source>
        <dbReference type="ARBA" id="ARBA00074874"/>
    </source>
</evidence>
<comment type="catalytic activity">
    <reaction evidence="14">
        <text>an N-acyl-1-beta-D-(3-O-sulfo)-galactosyl-sphing-4-enine + H2O = a beta-D-galactosyl-(1&lt;-&gt;1')-N-acylsphing-4-enine + sulfate + H(+)</text>
        <dbReference type="Rhea" id="RHEA:21300"/>
        <dbReference type="ChEBI" id="CHEBI:15377"/>
        <dbReference type="ChEBI" id="CHEBI:15378"/>
        <dbReference type="ChEBI" id="CHEBI:16189"/>
        <dbReference type="ChEBI" id="CHEBI:18390"/>
        <dbReference type="ChEBI" id="CHEBI:75956"/>
        <dbReference type="EC" id="3.1.6.8"/>
    </reaction>
    <physiologicalReaction direction="left-to-right" evidence="14">
        <dbReference type="Rhea" id="RHEA:21301"/>
    </physiologicalReaction>
</comment>
<dbReference type="PANTHER" id="PTHR42693:SF11">
    <property type="entry name" value="ARYLSULFATASE A"/>
    <property type="match status" value="1"/>
</dbReference>
<dbReference type="InterPro" id="IPR000917">
    <property type="entry name" value="Sulfatase_N"/>
</dbReference>
<dbReference type="AlphaFoldDB" id="A0A6J3GWX5"/>
<evidence type="ECO:0000256" key="17">
    <source>
        <dbReference type="ARBA" id="ARBA00066352"/>
    </source>
</evidence>
<name>A0A6J3GWX5_SAPAP</name>
<dbReference type="FunFam" id="3.40.720.10:FF:000023">
    <property type="entry name" value="Arylsulfatase A"/>
    <property type="match status" value="1"/>
</dbReference>
<dbReference type="Pfam" id="PF14707">
    <property type="entry name" value="Sulfatase_C"/>
    <property type="match status" value="1"/>
</dbReference>
<sequence>MPDPEPGPPAEGDRICARESGGVPVPEEGLGESRPSPRSPGSVRPRSSGTWSGSPGVWGPSGGRYLGLGSRKEPAGAQGPSLSGGRPLGPVSMGAPRTLLLALAAGLAAARPPNIVLIFADDLGYGDLGCYGHPSSTTPNLDQLAAGGLRFTDFYVPVSLCTPSRAALLTGRLPVRMGMYPGVLVPSSRGGLPLEEVTLAEVLAAQGYLTGMAGKWHLGVGPEGAFLPPHQGFHRFLGIPYSHDQGPCQNLTCFPPDTPCDGGCDQGLVPIPLLANLSVEAQPPWLPGLEARYIAFARDLMADAQRQDRPFFLYYASHHTHYPQFSGQSFAERSGRGPFGDSLMELDAAVGALMTAIGDLGLLEETLVIFTADNGPETMRMSRGGCSGLLRCGKGTTYEGGVREPALAFWPGHITPGVTHELSSSLDLLPTLAALAGAPLPNVTLDGFDLSPLLLGTGKSPRQSLFFYPSYPDEVRGVFAVRSGKYKAHFFTQGSAHSETTPDPACHASSSLTAHEPPLLYDLSEDPGENYNLLGGVAKATPEVLQAMKQLQLLKAQLDASVTFGPSQVARGEDPNLQICCQPSCTPHPACCHCPDPHA</sequence>
<dbReference type="GO" id="GO:0005783">
    <property type="term" value="C:endoplasmic reticulum"/>
    <property type="evidence" value="ECO:0007669"/>
    <property type="project" value="UniProtKB-SubCell"/>
</dbReference>
<evidence type="ECO:0000256" key="16">
    <source>
        <dbReference type="ARBA" id="ARBA00061742"/>
    </source>
</evidence>
<comment type="subunit">
    <text evidence="16">Homodimer at neutral pH and homooctamer at acidic pH. Exists both as a single chain of 58 kDa (component A) or as a chain of 50 kDa (component B) linked by disulfide bond(s) to a 7 kDa chain (component C). Interacts with SUMF1.</text>
</comment>
<dbReference type="InterPro" id="IPR017850">
    <property type="entry name" value="Alkaline_phosphatase_core_sf"/>
</dbReference>
<evidence type="ECO:0000256" key="2">
    <source>
        <dbReference type="ARBA" id="ARBA00004240"/>
    </source>
</evidence>
<feature type="domain" description="Sulfatase N-terminal" evidence="21">
    <location>
        <begin position="113"/>
        <end position="438"/>
    </location>
</feature>
<evidence type="ECO:0000256" key="1">
    <source>
        <dbReference type="ARBA" id="ARBA00001913"/>
    </source>
</evidence>
<evidence type="ECO:0000256" key="10">
    <source>
        <dbReference type="ARBA" id="ARBA00023098"/>
    </source>
</evidence>
<dbReference type="PANTHER" id="PTHR42693">
    <property type="entry name" value="ARYLSULFATASE FAMILY MEMBER"/>
    <property type="match status" value="1"/>
</dbReference>
<keyword evidence="11" id="KW-1015">Disulfide bond</keyword>
<dbReference type="InterPro" id="IPR050738">
    <property type="entry name" value="Sulfatase"/>
</dbReference>
<evidence type="ECO:0000256" key="4">
    <source>
        <dbReference type="ARBA" id="ARBA00008779"/>
    </source>
</evidence>
<dbReference type="PROSITE" id="PS00523">
    <property type="entry name" value="SULFATASE_1"/>
    <property type="match status" value="1"/>
</dbReference>
<evidence type="ECO:0000256" key="19">
    <source>
        <dbReference type="ARBA" id="ARBA00076521"/>
    </source>
</evidence>